<dbReference type="KEGG" id="sace:GIY23_10695"/>
<evidence type="ECO:0000313" key="2">
    <source>
        <dbReference type="Proteomes" id="UP000371041"/>
    </source>
</evidence>
<dbReference type="EMBL" id="CP045929">
    <property type="protein sequence ID" value="QGK72206.1"/>
    <property type="molecule type" value="Genomic_DNA"/>
</dbReference>
<evidence type="ECO:0000313" key="1">
    <source>
        <dbReference type="EMBL" id="QGK72206.1"/>
    </source>
</evidence>
<sequence length="111" mass="12642">MCQHSPPGSDRFGRFLREQIDRELDSLRTVRENTESGSGDVLPHLSLFRGFRECELKSRLLRMHLRCGTGEGPCDTIGAVFPPEDERGCLTRALLGLPYSDRPGYLPRWRP</sequence>
<organism evidence="1 2">
    <name type="scientific">Allosaccharopolyspora coralli</name>
    <dbReference type="NCBI Taxonomy" id="2665642"/>
    <lineage>
        <taxon>Bacteria</taxon>
        <taxon>Bacillati</taxon>
        <taxon>Actinomycetota</taxon>
        <taxon>Actinomycetes</taxon>
        <taxon>Pseudonocardiales</taxon>
        <taxon>Pseudonocardiaceae</taxon>
        <taxon>Allosaccharopolyspora</taxon>
    </lineage>
</organism>
<protein>
    <submittedName>
        <fullName evidence="1">Uncharacterized protein</fullName>
    </submittedName>
</protein>
<gene>
    <name evidence="1" type="ORF">GIY23_10695</name>
</gene>
<accession>A0A5Q3QFQ1</accession>
<dbReference type="Proteomes" id="UP000371041">
    <property type="component" value="Chromosome"/>
</dbReference>
<dbReference type="AlphaFoldDB" id="A0A5Q3QFQ1"/>
<name>A0A5Q3QFQ1_9PSEU</name>
<reference evidence="2" key="1">
    <citation type="submission" date="2019-11" db="EMBL/GenBank/DDBJ databases">
        <title>The complete genome sequence of Saccharopolyspora sp. E2A.</title>
        <authorList>
            <person name="Zhang G."/>
        </authorList>
    </citation>
    <scope>NUCLEOTIDE SEQUENCE [LARGE SCALE GENOMIC DNA]</scope>
    <source>
        <strain evidence="2">E2A</strain>
    </source>
</reference>
<keyword evidence="2" id="KW-1185">Reference proteome</keyword>
<proteinExistence type="predicted"/>